<dbReference type="AlphaFoldDB" id="A0A158B7V4"/>
<evidence type="ECO:0000256" key="4">
    <source>
        <dbReference type="ARBA" id="ARBA00023008"/>
    </source>
</evidence>
<dbReference type="InterPro" id="IPR035668">
    <property type="entry name" value="Amicyanin"/>
</dbReference>
<dbReference type="GO" id="GO:0042597">
    <property type="term" value="C:periplasmic space"/>
    <property type="evidence" value="ECO:0007669"/>
    <property type="project" value="UniProtKB-SubCell"/>
</dbReference>
<organism evidence="6 7">
    <name type="scientific">Caballeronia hypogeia</name>
    <dbReference type="NCBI Taxonomy" id="1777140"/>
    <lineage>
        <taxon>Bacteria</taxon>
        <taxon>Pseudomonadati</taxon>
        <taxon>Pseudomonadota</taxon>
        <taxon>Betaproteobacteria</taxon>
        <taxon>Burkholderiales</taxon>
        <taxon>Burkholderiaceae</taxon>
        <taxon>Caballeronia</taxon>
    </lineage>
</organism>
<evidence type="ECO:0000256" key="1">
    <source>
        <dbReference type="ARBA" id="ARBA00004418"/>
    </source>
</evidence>
<keyword evidence="2" id="KW-0479">Metal-binding</keyword>
<dbReference type="GO" id="GO:0005507">
    <property type="term" value="F:copper ion binding"/>
    <property type="evidence" value="ECO:0007669"/>
    <property type="project" value="InterPro"/>
</dbReference>
<dbReference type="GO" id="GO:0009055">
    <property type="term" value="F:electron transfer activity"/>
    <property type="evidence" value="ECO:0007669"/>
    <property type="project" value="InterPro"/>
</dbReference>
<keyword evidence="4" id="KW-0186">Copper</keyword>
<gene>
    <name evidence="6" type="ORF">AWB79_03292</name>
</gene>
<dbReference type="InterPro" id="IPR052721">
    <property type="entry name" value="ET_Amicyanin"/>
</dbReference>
<sequence length="141" mass="15053">MNAAMLANYARSTMSPENLRPLAGKFLRRAAFALVVKGVISAAIPAACAQEPAQQVAAANAPTISIDNFAFSQATITVPVGAKVTWVNHDDMLHTVADEGKSFKSDPLDSGESFSHVFDKPGTYKYFCSLHPHMTGTVVVQ</sequence>
<keyword evidence="3" id="KW-0574">Periplasm</keyword>
<reference evidence="6" key="1">
    <citation type="submission" date="2016-01" db="EMBL/GenBank/DDBJ databases">
        <authorList>
            <person name="Peeters C."/>
        </authorList>
    </citation>
    <scope>NUCLEOTIDE SEQUENCE</scope>
    <source>
        <strain evidence="6">LMG 29322</strain>
    </source>
</reference>
<evidence type="ECO:0000256" key="2">
    <source>
        <dbReference type="ARBA" id="ARBA00022723"/>
    </source>
</evidence>
<dbReference type="PANTHER" id="PTHR36507:SF1">
    <property type="entry name" value="BLL1555 PROTEIN"/>
    <property type="match status" value="1"/>
</dbReference>
<protein>
    <submittedName>
        <fullName evidence="6">Blue (Type1) copper domain-containing protein</fullName>
    </submittedName>
</protein>
<proteinExistence type="predicted"/>
<dbReference type="STRING" id="1777140.AWB79_03292"/>
<dbReference type="Pfam" id="PF00127">
    <property type="entry name" value="Copper-bind"/>
    <property type="match status" value="1"/>
</dbReference>
<feature type="domain" description="Blue (type 1) copper" evidence="5">
    <location>
        <begin position="64"/>
        <end position="141"/>
    </location>
</feature>
<comment type="subcellular location">
    <subcellularLocation>
        <location evidence="1">Periplasm</location>
    </subcellularLocation>
</comment>
<dbReference type="InterPro" id="IPR000923">
    <property type="entry name" value="BlueCu_1"/>
</dbReference>
<dbReference type="CDD" id="cd13921">
    <property type="entry name" value="Amicyanin"/>
    <property type="match status" value="1"/>
</dbReference>
<evidence type="ECO:0000313" key="7">
    <source>
        <dbReference type="Proteomes" id="UP000054851"/>
    </source>
</evidence>
<dbReference type="InterPro" id="IPR008972">
    <property type="entry name" value="Cupredoxin"/>
</dbReference>
<comment type="caution">
    <text evidence="6">The sequence shown here is derived from an EMBL/GenBank/DDBJ whole genome shotgun (WGS) entry which is preliminary data.</text>
</comment>
<dbReference type="SUPFAM" id="SSF49503">
    <property type="entry name" value="Cupredoxins"/>
    <property type="match status" value="1"/>
</dbReference>
<evidence type="ECO:0000259" key="5">
    <source>
        <dbReference type="Pfam" id="PF00127"/>
    </source>
</evidence>
<dbReference type="Proteomes" id="UP000054851">
    <property type="component" value="Unassembled WGS sequence"/>
</dbReference>
<dbReference type="EMBL" id="FCOA02000009">
    <property type="protein sequence ID" value="SAK66123.1"/>
    <property type="molecule type" value="Genomic_DNA"/>
</dbReference>
<name>A0A158B7V4_9BURK</name>
<dbReference type="Gene3D" id="2.60.40.420">
    <property type="entry name" value="Cupredoxins - blue copper proteins"/>
    <property type="match status" value="1"/>
</dbReference>
<evidence type="ECO:0000256" key="3">
    <source>
        <dbReference type="ARBA" id="ARBA00022764"/>
    </source>
</evidence>
<dbReference type="PANTHER" id="PTHR36507">
    <property type="entry name" value="BLL1555 PROTEIN"/>
    <property type="match status" value="1"/>
</dbReference>
<evidence type="ECO:0000313" key="6">
    <source>
        <dbReference type="EMBL" id="SAK66123.1"/>
    </source>
</evidence>
<keyword evidence="7" id="KW-1185">Reference proteome</keyword>
<accession>A0A158B7V4</accession>
<dbReference type="OrthoDB" id="9757546at2"/>